<keyword evidence="6" id="KW-1185">Reference proteome</keyword>
<proteinExistence type="predicted"/>
<dbReference type="Gene3D" id="3.40.50.720">
    <property type="entry name" value="NAD(P)-binding Rossmann-like Domain"/>
    <property type="match status" value="1"/>
</dbReference>
<dbReference type="InterPro" id="IPR036291">
    <property type="entry name" value="NAD(P)-bd_dom_sf"/>
</dbReference>
<dbReference type="EMBL" id="JAMKFE010000003">
    <property type="protein sequence ID" value="MCM5679133.1"/>
    <property type="molecule type" value="Genomic_DNA"/>
</dbReference>
<sequence length="291" mass="29624">MTAAAQRIGIVGVGNMGGAMAERLLSQGWPVAVRDVDAAREHALAALGAVVCATPAELAARSDCVIVAVVDAAQTEAVLFGPDGIATTLAPERCVMLCPTIAPDCTEACAQRLTALGLHCIDAPMSGGPARARNGSMSLMVACSTAVFERHATLLGVLSGHVFRLGERIGDGARTKLVNNLLAGINLAAAAQAVLLAERLGLDAVRTLEVIEQSSGQSWIGSDRMHRALAGDVAVHAHTALLAKDTRLALDAAGAAGVRPTLGVAAASLFAQACAAGHASLDDSSLLDFLR</sequence>
<reference evidence="5" key="1">
    <citation type="submission" date="2022-05" db="EMBL/GenBank/DDBJ databases">
        <title>Schlegelella sp. nov., isolated from mangrove soil.</title>
        <authorList>
            <person name="Liu Y."/>
            <person name="Ge X."/>
            <person name="Liu W."/>
        </authorList>
    </citation>
    <scope>NUCLEOTIDE SEQUENCE</scope>
    <source>
        <strain evidence="5">S2-27</strain>
    </source>
</reference>
<evidence type="ECO:0000313" key="5">
    <source>
        <dbReference type="EMBL" id="MCM5679133.1"/>
    </source>
</evidence>
<dbReference type="Pfam" id="PF14833">
    <property type="entry name" value="NAD_binding_11"/>
    <property type="match status" value="1"/>
</dbReference>
<dbReference type="InterPro" id="IPR013328">
    <property type="entry name" value="6PGD_dom2"/>
</dbReference>
<protein>
    <submittedName>
        <fullName evidence="5">NAD(P)-dependent oxidoreductase</fullName>
    </submittedName>
</protein>
<feature type="domain" description="3-hydroxyisobutyrate dehydrogenase-like NAD-binding" evidence="4">
    <location>
        <begin position="170"/>
        <end position="289"/>
    </location>
</feature>
<evidence type="ECO:0000313" key="6">
    <source>
        <dbReference type="Proteomes" id="UP001165541"/>
    </source>
</evidence>
<keyword evidence="1" id="KW-0560">Oxidoreductase</keyword>
<comment type="caution">
    <text evidence="5">The sequence shown here is derived from an EMBL/GenBank/DDBJ whole genome shotgun (WGS) entry which is preliminary data.</text>
</comment>
<dbReference type="InterPro" id="IPR006115">
    <property type="entry name" value="6PGDH_NADP-bd"/>
</dbReference>
<dbReference type="SUPFAM" id="SSF51735">
    <property type="entry name" value="NAD(P)-binding Rossmann-fold domains"/>
    <property type="match status" value="1"/>
</dbReference>
<dbReference type="RefSeq" id="WP_251777337.1">
    <property type="nucleotide sequence ID" value="NZ_JAMKFE010000003.1"/>
</dbReference>
<dbReference type="InterPro" id="IPR008927">
    <property type="entry name" value="6-PGluconate_DH-like_C_sf"/>
</dbReference>
<evidence type="ECO:0000259" key="3">
    <source>
        <dbReference type="Pfam" id="PF03446"/>
    </source>
</evidence>
<accession>A0ABT0YK72</accession>
<evidence type="ECO:0000256" key="1">
    <source>
        <dbReference type="ARBA" id="ARBA00023002"/>
    </source>
</evidence>
<keyword evidence="2" id="KW-0520">NAD</keyword>
<dbReference type="PIRSF" id="PIRSF000103">
    <property type="entry name" value="HIBADH"/>
    <property type="match status" value="1"/>
</dbReference>
<gene>
    <name evidence="5" type="ORF">M8A51_06270</name>
</gene>
<feature type="domain" description="6-phosphogluconate dehydrogenase NADP-binding" evidence="3">
    <location>
        <begin position="7"/>
        <end position="164"/>
    </location>
</feature>
<dbReference type="SUPFAM" id="SSF48179">
    <property type="entry name" value="6-phosphogluconate dehydrogenase C-terminal domain-like"/>
    <property type="match status" value="1"/>
</dbReference>
<dbReference type="PANTHER" id="PTHR43060">
    <property type="entry name" value="3-HYDROXYISOBUTYRATE DEHYDROGENASE-LIKE 1, MITOCHONDRIAL-RELATED"/>
    <property type="match status" value="1"/>
</dbReference>
<dbReference type="InterPro" id="IPR029154">
    <property type="entry name" value="HIBADH-like_NADP-bd"/>
</dbReference>
<organism evidence="5 6">
    <name type="scientific">Caldimonas mangrovi</name>
    <dbReference type="NCBI Taxonomy" id="2944811"/>
    <lineage>
        <taxon>Bacteria</taxon>
        <taxon>Pseudomonadati</taxon>
        <taxon>Pseudomonadota</taxon>
        <taxon>Betaproteobacteria</taxon>
        <taxon>Burkholderiales</taxon>
        <taxon>Sphaerotilaceae</taxon>
        <taxon>Caldimonas</taxon>
    </lineage>
</organism>
<evidence type="ECO:0000256" key="2">
    <source>
        <dbReference type="ARBA" id="ARBA00023027"/>
    </source>
</evidence>
<dbReference type="InterPro" id="IPR015815">
    <property type="entry name" value="HIBADH-related"/>
</dbReference>
<dbReference type="Proteomes" id="UP001165541">
    <property type="component" value="Unassembled WGS sequence"/>
</dbReference>
<name>A0ABT0YK72_9BURK</name>
<dbReference type="Gene3D" id="1.10.1040.10">
    <property type="entry name" value="N-(1-d-carboxylethyl)-l-norvaline Dehydrogenase, domain 2"/>
    <property type="match status" value="1"/>
</dbReference>
<evidence type="ECO:0000259" key="4">
    <source>
        <dbReference type="Pfam" id="PF14833"/>
    </source>
</evidence>
<dbReference type="Pfam" id="PF03446">
    <property type="entry name" value="NAD_binding_2"/>
    <property type="match status" value="1"/>
</dbReference>